<dbReference type="AlphaFoldDB" id="A0A9J5XP82"/>
<evidence type="ECO:0000313" key="3">
    <source>
        <dbReference type="Proteomes" id="UP000824120"/>
    </source>
</evidence>
<name>A0A9J5XP82_SOLCO</name>
<keyword evidence="3" id="KW-1185">Reference proteome</keyword>
<protein>
    <submittedName>
        <fullName evidence="2">Uncharacterized protein</fullName>
    </submittedName>
</protein>
<feature type="region of interest" description="Disordered" evidence="1">
    <location>
        <begin position="26"/>
        <end position="126"/>
    </location>
</feature>
<dbReference type="EMBL" id="JACXVP010000008">
    <property type="protein sequence ID" value="KAG5589156.1"/>
    <property type="molecule type" value="Genomic_DNA"/>
</dbReference>
<proteinExistence type="predicted"/>
<gene>
    <name evidence="2" type="ORF">H5410_039670</name>
</gene>
<comment type="caution">
    <text evidence="2">The sequence shown here is derived from an EMBL/GenBank/DDBJ whole genome shotgun (WGS) entry which is preliminary data.</text>
</comment>
<dbReference type="OrthoDB" id="1304949at2759"/>
<evidence type="ECO:0000313" key="2">
    <source>
        <dbReference type="EMBL" id="KAG5589156.1"/>
    </source>
</evidence>
<feature type="compositionally biased region" description="Polar residues" evidence="1">
    <location>
        <begin position="84"/>
        <end position="93"/>
    </location>
</feature>
<organism evidence="2 3">
    <name type="scientific">Solanum commersonii</name>
    <name type="common">Commerson's wild potato</name>
    <name type="synonym">Commerson's nightshade</name>
    <dbReference type="NCBI Taxonomy" id="4109"/>
    <lineage>
        <taxon>Eukaryota</taxon>
        <taxon>Viridiplantae</taxon>
        <taxon>Streptophyta</taxon>
        <taxon>Embryophyta</taxon>
        <taxon>Tracheophyta</taxon>
        <taxon>Spermatophyta</taxon>
        <taxon>Magnoliopsida</taxon>
        <taxon>eudicotyledons</taxon>
        <taxon>Gunneridae</taxon>
        <taxon>Pentapetalae</taxon>
        <taxon>asterids</taxon>
        <taxon>lamiids</taxon>
        <taxon>Solanales</taxon>
        <taxon>Solanaceae</taxon>
        <taxon>Solanoideae</taxon>
        <taxon>Solaneae</taxon>
        <taxon>Solanum</taxon>
    </lineage>
</organism>
<evidence type="ECO:0000256" key="1">
    <source>
        <dbReference type="SAM" id="MobiDB-lite"/>
    </source>
</evidence>
<accession>A0A9J5XP82</accession>
<sequence length="156" mass="18069">MVEEEEGPKEEGYLKEARRIHRQCLKEEAEEEEGPREGGCLKKSRRTHRQCLKEEAEEGAPKEGEWLKEDKKMKTQATEERCLTKTNGGQSSRPFKRPRMPGMQSSRVVDIGTRVPRRSDEVTGDIGYQPHFEVKWKGKSAITSNRLQQMRGEKRI</sequence>
<reference evidence="2 3" key="1">
    <citation type="submission" date="2020-09" db="EMBL/GenBank/DDBJ databases">
        <title>De no assembly of potato wild relative species, Solanum commersonii.</title>
        <authorList>
            <person name="Cho K."/>
        </authorList>
    </citation>
    <scope>NUCLEOTIDE SEQUENCE [LARGE SCALE GENOMIC DNA]</scope>
    <source>
        <strain evidence="2">LZ3.2</strain>
        <tissue evidence="2">Leaf</tissue>
    </source>
</reference>
<feature type="compositionally biased region" description="Basic and acidic residues" evidence="1">
    <location>
        <begin position="51"/>
        <end position="83"/>
    </location>
</feature>
<dbReference type="Proteomes" id="UP000824120">
    <property type="component" value="Chromosome 8"/>
</dbReference>